<dbReference type="InterPro" id="IPR011051">
    <property type="entry name" value="RmlC_Cupin_sf"/>
</dbReference>
<sequence>MKKRFVINLTAIILSICFCARLCAQQQTASVGSADTTRNQSGGFITGGQSSVSRLPRVAEINCGVSTVSFGPGARTIWHSHAGGQVIVVTKGTAWYQEKGKPKQILRQGEAIIAPPGAMHWHGAPPDSAMVHTVATPNLDKGGVTSGLPVTNQEYLNP</sequence>
<dbReference type="SUPFAM" id="SSF51182">
    <property type="entry name" value="RmlC-like cupins"/>
    <property type="match status" value="1"/>
</dbReference>
<comment type="caution">
    <text evidence="3">The sequence shown here is derived from an EMBL/GenBank/DDBJ whole genome shotgun (WGS) entry which is preliminary data.</text>
</comment>
<keyword evidence="4" id="KW-1185">Reference proteome</keyword>
<dbReference type="EMBL" id="VBSN01000026">
    <property type="protein sequence ID" value="KAA6440881.1"/>
    <property type="molecule type" value="Genomic_DNA"/>
</dbReference>
<feature type="signal peptide" evidence="1">
    <location>
        <begin position="1"/>
        <end position="29"/>
    </location>
</feature>
<feature type="chain" id="PRO_5024325033" evidence="1">
    <location>
        <begin position="30"/>
        <end position="158"/>
    </location>
</feature>
<dbReference type="InterPro" id="IPR013096">
    <property type="entry name" value="Cupin_2"/>
</dbReference>
<dbReference type="InterPro" id="IPR014710">
    <property type="entry name" value="RmlC-like_jellyroll"/>
</dbReference>
<proteinExistence type="predicted"/>
<evidence type="ECO:0000256" key="1">
    <source>
        <dbReference type="SAM" id="SignalP"/>
    </source>
</evidence>
<name>A0A5M8QZP4_9BACT</name>
<dbReference type="Proteomes" id="UP000323994">
    <property type="component" value="Unassembled WGS sequence"/>
</dbReference>
<keyword evidence="1" id="KW-0732">Signal</keyword>
<evidence type="ECO:0000313" key="4">
    <source>
        <dbReference type="Proteomes" id="UP000323994"/>
    </source>
</evidence>
<dbReference type="PANTHER" id="PTHR43698">
    <property type="entry name" value="RIBD C-TERMINAL DOMAIN CONTAINING PROTEIN"/>
    <property type="match status" value="1"/>
</dbReference>
<dbReference type="Pfam" id="PF07883">
    <property type="entry name" value="Cupin_2"/>
    <property type="match status" value="1"/>
</dbReference>
<dbReference type="InterPro" id="IPR047263">
    <property type="entry name" value="HNL-like_cupin"/>
</dbReference>
<feature type="domain" description="Cupin type-2" evidence="2">
    <location>
        <begin position="68"/>
        <end position="130"/>
    </location>
</feature>
<organism evidence="3 4">
    <name type="scientific">Dyadobacter flavalbus</name>
    <dbReference type="NCBI Taxonomy" id="2579942"/>
    <lineage>
        <taxon>Bacteria</taxon>
        <taxon>Pseudomonadati</taxon>
        <taxon>Bacteroidota</taxon>
        <taxon>Cytophagia</taxon>
        <taxon>Cytophagales</taxon>
        <taxon>Spirosomataceae</taxon>
        <taxon>Dyadobacter</taxon>
    </lineage>
</organism>
<protein>
    <submittedName>
        <fullName evidence="3">Cupin domain-containing protein</fullName>
    </submittedName>
</protein>
<gene>
    <name evidence="3" type="ORF">FEM33_04950</name>
</gene>
<evidence type="ECO:0000313" key="3">
    <source>
        <dbReference type="EMBL" id="KAA6440881.1"/>
    </source>
</evidence>
<dbReference type="AlphaFoldDB" id="A0A5M8QZP4"/>
<reference evidence="3 4" key="1">
    <citation type="submission" date="2019-05" db="EMBL/GenBank/DDBJ databases">
        <authorList>
            <person name="Qu J.-H."/>
        </authorList>
    </citation>
    <scope>NUCLEOTIDE SEQUENCE [LARGE SCALE GENOMIC DNA]</scope>
    <source>
        <strain evidence="3 4">NS28</strain>
    </source>
</reference>
<dbReference type="PANTHER" id="PTHR43698:SF1">
    <property type="entry name" value="BLL4564 PROTEIN"/>
    <property type="match status" value="1"/>
</dbReference>
<evidence type="ECO:0000259" key="2">
    <source>
        <dbReference type="Pfam" id="PF07883"/>
    </source>
</evidence>
<dbReference type="Gene3D" id="2.60.120.10">
    <property type="entry name" value="Jelly Rolls"/>
    <property type="match status" value="1"/>
</dbReference>
<dbReference type="RefSeq" id="WP_139010998.1">
    <property type="nucleotide sequence ID" value="NZ_VBSN01000026.1"/>
</dbReference>
<accession>A0A5M8QZP4</accession>
<dbReference type="CDD" id="cd02233">
    <property type="entry name" value="cupin_HNL-like"/>
    <property type="match status" value="1"/>
</dbReference>